<accession>A0A5E8BI24</accession>
<proteinExistence type="inferred from homology"/>
<reference evidence="3 4" key="1">
    <citation type="submission" date="2019-09" db="EMBL/GenBank/DDBJ databases">
        <authorList>
            <person name="Brejova B."/>
        </authorList>
    </citation>
    <scope>NUCLEOTIDE SEQUENCE [LARGE SCALE GENOMIC DNA]</scope>
</reference>
<dbReference type="RefSeq" id="XP_031852757.1">
    <property type="nucleotide sequence ID" value="XM_031996866.1"/>
</dbReference>
<evidence type="ECO:0008006" key="5">
    <source>
        <dbReference type="Google" id="ProtNLM"/>
    </source>
</evidence>
<keyword evidence="4" id="KW-1185">Reference proteome</keyword>
<dbReference type="Proteomes" id="UP000398389">
    <property type="component" value="Unassembled WGS sequence"/>
</dbReference>
<dbReference type="OrthoDB" id="412018at2759"/>
<gene>
    <name evidence="3" type="ORF">SAPINGB_P002146</name>
</gene>
<feature type="region of interest" description="Disordered" evidence="2">
    <location>
        <begin position="62"/>
        <end position="82"/>
    </location>
</feature>
<dbReference type="InterPro" id="IPR015942">
    <property type="entry name" value="Asp/Glu/hydantoin_racemase"/>
</dbReference>
<dbReference type="Gene3D" id="3.40.50.12500">
    <property type="match status" value="1"/>
</dbReference>
<comment type="similarity">
    <text evidence="1">Belongs to the HyuE racemase family.</text>
</comment>
<dbReference type="GO" id="GO:0047661">
    <property type="term" value="F:amino-acid racemase activity"/>
    <property type="evidence" value="ECO:0007669"/>
    <property type="project" value="InterPro"/>
</dbReference>
<dbReference type="AlphaFoldDB" id="A0A5E8BI24"/>
<dbReference type="InterPro" id="IPR052186">
    <property type="entry name" value="Hydantoin_racemase-like"/>
</dbReference>
<dbReference type="PANTHER" id="PTHR28047">
    <property type="entry name" value="PROTEIN DCG1"/>
    <property type="match status" value="1"/>
</dbReference>
<protein>
    <recommendedName>
        <fullName evidence="5">Asp/Glu/hydantoin racemase</fullName>
    </recommendedName>
</protein>
<dbReference type="EMBL" id="CABVLU010000002">
    <property type="protein sequence ID" value="VVT49187.1"/>
    <property type="molecule type" value="Genomic_DNA"/>
</dbReference>
<evidence type="ECO:0000313" key="3">
    <source>
        <dbReference type="EMBL" id="VVT49187.1"/>
    </source>
</evidence>
<sequence length="310" mass="32558">MPSILIINPNSSVSITETLKGLLEPPPDFRYTFFTGPSATRCNTSPILSSQESVETPATIITSTTTLSDDDDVRSQDSDATAANSDTCSNKSCISLDSWKSTSITDSSSTQQFTLLAPSQIDSWSTSVISAAACMPHVIPLIAEHDAFLVACFSDHPLVGMLREAVPAHKPVMGIFQASVLSSLAMGTRFAIVTTATIWERLLDEAVASMIGSSAAIHYAGTYSTGLGVLEIHELPMQTVKKKLVACAVKAVRERGATAIVLGCAGLSGLDSAIREAVGPKVAIIDSVVAGTEMLAGIVRSKASFFGEDI</sequence>
<dbReference type="PANTHER" id="PTHR28047:SF5">
    <property type="entry name" value="PROTEIN DCG1"/>
    <property type="match status" value="1"/>
</dbReference>
<dbReference type="Pfam" id="PF01177">
    <property type="entry name" value="Asp_Glu_race"/>
    <property type="match status" value="1"/>
</dbReference>
<evidence type="ECO:0000256" key="1">
    <source>
        <dbReference type="ARBA" id="ARBA00038414"/>
    </source>
</evidence>
<organism evidence="3 4">
    <name type="scientific">Magnusiomyces paraingens</name>
    <dbReference type="NCBI Taxonomy" id="2606893"/>
    <lineage>
        <taxon>Eukaryota</taxon>
        <taxon>Fungi</taxon>
        <taxon>Dikarya</taxon>
        <taxon>Ascomycota</taxon>
        <taxon>Saccharomycotina</taxon>
        <taxon>Dipodascomycetes</taxon>
        <taxon>Dipodascales</taxon>
        <taxon>Dipodascaceae</taxon>
        <taxon>Magnusiomyces</taxon>
    </lineage>
</organism>
<name>A0A5E8BI24_9ASCO</name>
<dbReference type="GeneID" id="43580966"/>
<dbReference type="InterPro" id="IPR053714">
    <property type="entry name" value="Iso_Racemase_Enz_sf"/>
</dbReference>
<evidence type="ECO:0000313" key="4">
    <source>
        <dbReference type="Proteomes" id="UP000398389"/>
    </source>
</evidence>
<evidence type="ECO:0000256" key="2">
    <source>
        <dbReference type="SAM" id="MobiDB-lite"/>
    </source>
</evidence>